<feature type="signal peptide" evidence="1">
    <location>
        <begin position="1"/>
        <end position="33"/>
    </location>
</feature>
<feature type="chain" id="PRO_5046391631" evidence="1">
    <location>
        <begin position="34"/>
        <end position="208"/>
    </location>
</feature>
<evidence type="ECO:0000313" key="3">
    <source>
        <dbReference type="EMBL" id="MCW1885939.1"/>
    </source>
</evidence>
<dbReference type="SUPFAM" id="SSF49265">
    <property type="entry name" value="Fibronectin type III"/>
    <property type="match status" value="1"/>
</dbReference>
<dbReference type="InterPro" id="IPR003961">
    <property type="entry name" value="FN3_dom"/>
</dbReference>
<feature type="domain" description="Fibronectin type-III" evidence="2">
    <location>
        <begin position="27"/>
        <end position="117"/>
    </location>
</feature>
<dbReference type="EMBL" id="JAPDDS010000007">
    <property type="protein sequence ID" value="MCW1885939.1"/>
    <property type="molecule type" value="Genomic_DNA"/>
</dbReference>
<reference evidence="3 4" key="1">
    <citation type="submission" date="2022-10" db="EMBL/GenBank/DDBJ databases">
        <title>Luteolibacter flavescens strain MCCC 1K03193, whole genome shotgun sequencing project.</title>
        <authorList>
            <person name="Zhao G."/>
            <person name="Shen L."/>
        </authorList>
    </citation>
    <scope>NUCLEOTIDE SEQUENCE [LARGE SCALE GENOMIC DNA]</scope>
    <source>
        <strain evidence="3 4">MCCC 1K03193</strain>
    </source>
</reference>
<comment type="caution">
    <text evidence="3">The sequence shown here is derived from an EMBL/GenBank/DDBJ whole genome shotgun (WGS) entry which is preliminary data.</text>
</comment>
<keyword evidence="1" id="KW-0732">Signal</keyword>
<dbReference type="Pfam" id="PF00041">
    <property type="entry name" value="fn3"/>
    <property type="match status" value="1"/>
</dbReference>
<dbReference type="PROSITE" id="PS50853">
    <property type="entry name" value="FN3"/>
    <property type="match status" value="1"/>
</dbReference>
<organism evidence="3 4">
    <name type="scientific">Luteolibacter flavescens</name>
    <dbReference type="NCBI Taxonomy" id="1859460"/>
    <lineage>
        <taxon>Bacteria</taxon>
        <taxon>Pseudomonadati</taxon>
        <taxon>Verrucomicrobiota</taxon>
        <taxon>Verrucomicrobiia</taxon>
        <taxon>Verrucomicrobiales</taxon>
        <taxon>Verrucomicrobiaceae</taxon>
        <taxon>Luteolibacter</taxon>
    </lineage>
</organism>
<dbReference type="InterPro" id="IPR036116">
    <property type="entry name" value="FN3_sf"/>
</dbReference>
<protein>
    <submittedName>
        <fullName evidence="3">Fibronectin type III domain-containing protein</fullName>
    </submittedName>
</protein>
<evidence type="ECO:0000313" key="4">
    <source>
        <dbReference type="Proteomes" id="UP001207930"/>
    </source>
</evidence>
<evidence type="ECO:0000256" key="1">
    <source>
        <dbReference type="SAM" id="SignalP"/>
    </source>
</evidence>
<proteinExistence type="predicted"/>
<dbReference type="InterPro" id="IPR013783">
    <property type="entry name" value="Ig-like_fold"/>
</dbReference>
<dbReference type="Gene3D" id="2.60.40.10">
    <property type="entry name" value="Immunoglobulins"/>
    <property type="match status" value="1"/>
</dbReference>
<evidence type="ECO:0000259" key="2">
    <source>
        <dbReference type="PROSITE" id="PS50853"/>
    </source>
</evidence>
<sequence length="208" mass="22315">MSHLETRNLAISPWRLFAGGLLFLGATPMAASAAITPSSSVSLEWSPNPEPDVVGYKVHFGTDSGSYSAVIDVKGATRVELPPVSLGTPYFLAVSAYNAAGDEGPLSAELTVKAEVPLPVADTSVSVGSPGQAELQWRYPRADNAPAAEKFTIYTSEDLRTWSATGDVLASEPARMDADWLYFEFPHAVDRPRMFFKVGSSNAFGEQR</sequence>
<name>A0ABT3FQT8_9BACT</name>
<dbReference type="CDD" id="cd00063">
    <property type="entry name" value="FN3"/>
    <property type="match status" value="1"/>
</dbReference>
<dbReference type="RefSeq" id="WP_264501896.1">
    <property type="nucleotide sequence ID" value="NZ_JAPDDS010000007.1"/>
</dbReference>
<dbReference type="Proteomes" id="UP001207930">
    <property type="component" value="Unassembled WGS sequence"/>
</dbReference>
<accession>A0ABT3FQT8</accession>
<keyword evidence="4" id="KW-1185">Reference proteome</keyword>
<gene>
    <name evidence="3" type="ORF">OKA04_14465</name>
</gene>